<organism evidence="2 3">
    <name type="scientific">Suillus placidus</name>
    <dbReference type="NCBI Taxonomy" id="48579"/>
    <lineage>
        <taxon>Eukaryota</taxon>
        <taxon>Fungi</taxon>
        <taxon>Dikarya</taxon>
        <taxon>Basidiomycota</taxon>
        <taxon>Agaricomycotina</taxon>
        <taxon>Agaricomycetes</taxon>
        <taxon>Agaricomycetidae</taxon>
        <taxon>Boletales</taxon>
        <taxon>Suillineae</taxon>
        <taxon>Suillaceae</taxon>
        <taxon>Suillus</taxon>
    </lineage>
</organism>
<comment type="caution">
    <text evidence="2">The sequence shown here is derived from an EMBL/GenBank/DDBJ whole genome shotgun (WGS) entry which is preliminary data.</text>
</comment>
<dbReference type="AlphaFoldDB" id="A0A9P6ZSQ1"/>
<gene>
    <name evidence="2" type="ORF">EV702DRAFT_1233346</name>
</gene>
<dbReference type="Proteomes" id="UP000714275">
    <property type="component" value="Unassembled WGS sequence"/>
</dbReference>
<feature type="region of interest" description="Disordered" evidence="1">
    <location>
        <begin position="351"/>
        <end position="386"/>
    </location>
</feature>
<dbReference type="EMBL" id="JABBWD010000030">
    <property type="protein sequence ID" value="KAG1775927.1"/>
    <property type="molecule type" value="Genomic_DNA"/>
</dbReference>
<evidence type="ECO:0000313" key="3">
    <source>
        <dbReference type="Proteomes" id="UP000714275"/>
    </source>
</evidence>
<keyword evidence="3" id="KW-1185">Reference proteome</keyword>
<accession>A0A9P6ZSQ1</accession>
<feature type="region of interest" description="Disordered" evidence="1">
    <location>
        <begin position="284"/>
        <end position="328"/>
    </location>
</feature>
<protein>
    <submittedName>
        <fullName evidence="2">Uncharacterized protein</fullName>
    </submittedName>
</protein>
<evidence type="ECO:0000313" key="2">
    <source>
        <dbReference type="EMBL" id="KAG1775927.1"/>
    </source>
</evidence>
<feature type="compositionally biased region" description="Acidic residues" evidence="1">
    <location>
        <begin position="301"/>
        <end position="311"/>
    </location>
</feature>
<sequence>MDVIELHDNVEHPGDYTSGTPMYSDIPESLTATLFPPSDLPISAFVEFAIPSVTSTPQASLPNIQQYFCMEPPHPIPAGHALLSSLPIPTKSIIAALIRMAPEARGTGKCSVTYAHTDSPYRYPFWVIAFWDKVAKDIIPPLTKWQAACHFVEQQSRGMEPGRSVASVFQMQLSILPWEGDVCGFMDYSPIHNLAQFASRGWLCDNNINFALELIHRQIKKERTMSVFTRMNSALRNRQNVSTLVNMTQIRQWYMYDSASEHPERPTINFYDLDAQLFGSGAKVGKRHHDTRNSLLSTESAEGDEEIDDESSSWLDNVGEASTTPHDADFDVESEVDLSAEGFLVVLAEASPGGIQEGKEKANSEAGTDEIEGAGNVDNEWPEGWE</sequence>
<name>A0A9P6ZSQ1_9AGAM</name>
<proteinExistence type="predicted"/>
<dbReference type="OrthoDB" id="2633042at2759"/>
<reference evidence="2" key="1">
    <citation type="journal article" date="2020" name="New Phytol.">
        <title>Comparative genomics reveals dynamic genome evolution in host specialist ectomycorrhizal fungi.</title>
        <authorList>
            <person name="Lofgren L.A."/>
            <person name="Nguyen N.H."/>
            <person name="Vilgalys R."/>
            <person name="Ruytinx J."/>
            <person name="Liao H.L."/>
            <person name="Branco S."/>
            <person name="Kuo A."/>
            <person name="LaButti K."/>
            <person name="Lipzen A."/>
            <person name="Andreopoulos W."/>
            <person name="Pangilinan J."/>
            <person name="Riley R."/>
            <person name="Hundley H."/>
            <person name="Na H."/>
            <person name="Barry K."/>
            <person name="Grigoriev I.V."/>
            <person name="Stajich J.E."/>
            <person name="Kennedy P.G."/>
        </authorList>
    </citation>
    <scope>NUCLEOTIDE SEQUENCE</scope>
    <source>
        <strain evidence="2">DOB743</strain>
    </source>
</reference>
<evidence type="ECO:0000256" key="1">
    <source>
        <dbReference type="SAM" id="MobiDB-lite"/>
    </source>
</evidence>